<proteinExistence type="predicted"/>
<dbReference type="EMBL" id="AWUE01021491">
    <property type="protein sequence ID" value="OMO62069.1"/>
    <property type="molecule type" value="Genomic_DNA"/>
</dbReference>
<sequence length="55" mass="6038">MAKQVSALGTSQSPFFPTFTAEAENSHPKQTTCDMSCTIPIGQELQTTFYYTIST</sequence>
<comment type="caution">
    <text evidence="1">The sequence shown here is derived from an EMBL/GenBank/DDBJ whole genome shotgun (WGS) entry which is preliminary data.</text>
</comment>
<protein>
    <submittedName>
        <fullName evidence="1">Cubilin</fullName>
    </submittedName>
</protein>
<dbReference type="AlphaFoldDB" id="A0A1R3GVG3"/>
<gene>
    <name evidence="1" type="ORF">COLO4_33239</name>
</gene>
<reference evidence="2" key="1">
    <citation type="submission" date="2013-09" db="EMBL/GenBank/DDBJ databases">
        <title>Corchorus olitorius genome sequencing.</title>
        <authorList>
            <person name="Alam M."/>
            <person name="Haque M.S."/>
            <person name="Islam M.S."/>
            <person name="Emdad E.M."/>
            <person name="Islam M.M."/>
            <person name="Ahmed B."/>
            <person name="Halim A."/>
            <person name="Hossen Q.M.M."/>
            <person name="Hossain M.Z."/>
            <person name="Ahmed R."/>
            <person name="Khan M.M."/>
            <person name="Islam R."/>
            <person name="Rashid M.M."/>
            <person name="Khan S.A."/>
            <person name="Rahman M.S."/>
            <person name="Alam M."/>
            <person name="Yahiya A.S."/>
            <person name="Khan M.S."/>
            <person name="Azam M.S."/>
            <person name="Haque T."/>
            <person name="Lashkar M.Z.H."/>
            <person name="Akhand A.I."/>
            <person name="Morshed G."/>
            <person name="Roy S."/>
            <person name="Uddin K.S."/>
            <person name="Rabeya T."/>
            <person name="Hossain A.S."/>
            <person name="Chowdhury A."/>
            <person name="Snigdha A.R."/>
            <person name="Mortoza M.S."/>
            <person name="Matin S.A."/>
            <person name="Hoque S.M.E."/>
            <person name="Islam M.K."/>
            <person name="Roy D.K."/>
            <person name="Haider R."/>
            <person name="Moosa M.M."/>
            <person name="Elias S.M."/>
            <person name="Hasan A.M."/>
            <person name="Jahan S."/>
            <person name="Shafiuddin M."/>
            <person name="Mahmood N."/>
            <person name="Shommy N.S."/>
        </authorList>
    </citation>
    <scope>NUCLEOTIDE SEQUENCE [LARGE SCALE GENOMIC DNA]</scope>
    <source>
        <strain evidence="2">cv. O-4</strain>
    </source>
</reference>
<keyword evidence="2" id="KW-1185">Reference proteome</keyword>
<dbReference type="Proteomes" id="UP000187203">
    <property type="component" value="Unassembled WGS sequence"/>
</dbReference>
<evidence type="ECO:0000313" key="2">
    <source>
        <dbReference type="Proteomes" id="UP000187203"/>
    </source>
</evidence>
<organism evidence="1 2">
    <name type="scientific">Corchorus olitorius</name>
    <dbReference type="NCBI Taxonomy" id="93759"/>
    <lineage>
        <taxon>Eukaryota</taxon>
        <taxon>Viridiplantae</taxon>
        <taxon>Streptophyta</taxon>
        <taxon>Embryophyta</taxon>
        <taxon>Tracheophyta</taxon>
        <taxon>Spermatophyta</taxon>
        <taxon>Magnoliopsida</taxon>
        <taxon>eudicotyledons</taxon>
        <taxon>Gunneridae</taxon>
        <taxon>Pentapetalae</taxon>
        <taxon>rosids</taxon>
        <taxon>malvids</taxon>
        <taxon>Malvales</taxon>
        <taxon>Malvaceae</taxon>
        <taxon>Grewioideae</taxon>
        <taxon>Apeibeae</taxon>
        <taxon>Corchorus</taxon>
    </lineage>
</organism>
<evidence type="ECO:0000313" key="1">
    <source>
        <dbReference type="EMBL" id="OMO62069.1"/>
    </source>
</evidence>
<name>A0A1R3GVG3_9ROSI</name>
<accession>A0A1R3GVG3</accession>